<keyword evidence="8" id="KW-1185">Reference proteome</keyword>
<dbReference type="EMBL" id="JYIZ01000038">
    <property type="protein sequence ID" value="KJL43322.1"/>
    <property type="molecule type" value="Genomic_DNA"/>
</dbReference>
<comment type="pathway">
    <text evidence="1">Glycan metabolism; L-arabinan degradation.</text>
</comment>
<keyword evidence="4 5" id="KW-0326">Glycosidase</keyword>
<accession>A0A0M2H9Q4</accession>
<evidence type="ECO:0000256" key="5">
    <source>
        <dbReference type="RuleBase" id="RU361187"/>
    </source>
</evidence>
<evidence type="ECO:0000256" key="2">
    <source>
        <dbReference type="ARBA" id="ARBA00009865"/>
    </source>
</evidence>
<dbReference type="GO" id="GO:0005975">
    <property type="term" value="P:carbohydrate metabolic process"/>
    <property type="evidence" value="ECO:0007669"/>
    <property type="project" value="InterPro"/>
</dbReference>
<dbReference type="SUPFAM" id="SSF75005">
    <property type="entry name" value="Arabinanase/levansucrase/invertase"/>
    <property type="match status" value="1"/>
</dbReference>
<dbReference type="GO" id="GO:0004553">
    <property type="term" value="F:hydrolase activity, hydrolyzing O-glycosyl compounds"/>
    <property type="evidence" value="ECO:0007669"/>
    <property type="project" value="InterPro"/>
</dbReference>
<dbReference type="InterPro" id="IPR050727">
    <property type="entry name" value="GH43_arabinanases"/>
</dbReference>
<comment type="caution">
    <text evidence="7">The sequence shown here is derived from an EMBL/GenBank/DDBJ whole genome shotgun (WGS) entry which is preliminary data.</text>
</comment>
<evidence type="ECO:0000313" key="7">
    <source>
        <dbReference type="EMBL" id="KJL43322.1"/>
    </source>
</evidence>
<protein>
    <submittedName>
        <fullName evidence="7">Extracellular exo-alpha-(1-&gt;5)-L-arabinofuranosidase ArbA</fullName>
        <ecNumber evidence="7">3.2.1.-</ecNumber>
    </submittedName>
</protein>
<feature type="region of interest" description="Disordered" evidence="6">
    <location>
        <begin position="1"/>
        <end position="24"/>
    </location>
</feature>
<dbReference type="RefSeq" id="WP_045274888.1">
    <property type="nucleotide sequence ID" value="NZ_BAAAUP010000003.1"/>
</dbReference>
<dbReference type="Proteomes" id="UP000033956">
    <property type="component" value="Unassembled WGS sequence"/>
</dbReference>
<organism evidence="7 8">
    <name type="scientific">Microbacterium terrae</name>
    <dbReference type="NCBI Taxonomy" id="69369"/>
    <lineage>
        <taxon>Bacteria</taxon>
        <taxon>Bacillati</taxon>
        <taxon>Actinomycetota</taxon>
        <taxon>Actinomycetes</taxon>
        <taxon>Micrococcales</taxon>
        <taxon>Microbacteriaceae</taxon>
        <taxon>Microbacterium</taxon>
    </lineage>
</organism>
<dbReference type="PANTHER" id="PTHR43301:SF3">
    <property type="entry name" value="ARABINAN ENDO-1,5-ALPHA-L-ARABINOSIDASE A-RELATED"/>
    <property type="match status" value="1"/>
</dbReference>
<dbReference type="STRING" id="92835.RS81_00927"/>
<dbReference type="InterPro" id="IPR006710">
    <property type="entry name" value="Glyco_hydro_43"/>
</dbReference>
<dbReference type="Gene3D" id="2.115.10.20">
    <property type="entry name" value="Glycosyl hydrolase domain, family 43"/>
    <property type="match status" value="1"/>
</dbReference>
<reference evidence="7 8" key="1">
    <citation type="submission" date="2015-02" db="EMBL/GenBank/DDBJ databases">
        <title>Draft genome sequences of ten Microbacterium spp. with emphasis on heavy metal contaminated environments.</title>
        <authorList>
            <person name="Corretto E."/>
        </authorList>
    </citation>
    <scope>NUCLEOTIDE SEQUENCE [LARGE SCALE GENOMIC DNA]</scope>
    <source>
        <strain evidence="7 8">DSM 12510</strain>
    </source>
</reference>
<comment type="similarity">
    <text evidence="2 5">Belongs to the glycosyl hydrolase 43 family.</text>
</comment>
<dbReference type="AlphaFoldDB" id="A0A0M2H9Q4"/>
<gene>
    <name evidence="7" type="primary">arbA</name>
    <name evidence="7" type="ORF">RS81_00927</name>
</gene>
<dbReference type="PANTHER" id="PTHR43301">
    <property type="entry name" value="ARABINAN ENDO-1,5-ALPHA-L-ARABINOSIDASE"/>
    <property type="match status" value="1"/>
</dbReference>
<dbReference type="OrthoDB" id="9763933at2"/>
<evidence type="ECO:0000256" key="6">
    <source>
        <dbReference type="SAM" id="MobiDB-lite"/>
    </source>
</evidence>
<name>A0A0M2H9Q4_9MICO</name>
<proteinExistence type="inferred from homology"/>
<evidence type="ECO:0000256" key="1">
    <source>
        <dbReference type="ARBA" id="ARBA00004834"/>
    </source>
</evidence>
<dbReference type="EC" id="3.2.1.-" evidence="7"/>
<dbReference type="InterPro" id="IPR023296">
    <property type="entry name" value="Glyco_hydro_beta-prop_sf"/>
</dbReference>
<dbReference type="CDD" id="cd08981">
    <property type="entry name" value="GH43_Bt1873-like"/>
    <property type="match status" value="1"/>
</dbReference>
<evidence type="ECO:0000256" key="4">
    <source>
        <dbReference type="ARBA" id="ARBA00023295"/>
    </source>
</evidence>
<dbReference type="PATRIC" id="fig|92835.4.peg.946"/>
<feature type="compositionally biased region" description="Basic and acidic residues" evidence="6">
    <location>
        <begin position="1"/>
        <end position="12"/>
    </location>
</feature>
<keyword evidence="3 5" id="KW-0378">Hydrolase</keyword>
<evidence type="ECO:0000256" key="3">
    <source>
        <dbReference type="ARBA" id="ARBA00022801"/>
    </source>
</evidence>
<evidence type="ECO:0000313" key="8">
    <source>
        <dbReference type="Proteomes" id="UP000033956"/>
    </source>
</evidence>
<sequence>MHTDDQTSDRPEAPAPQGAPRTLDAIPVHDPFILARRDDETYYLYTAFDGDRGPVPGHGVLAYTSTDLRDWSGPTVVFEVPEGTWADAAQSPWAPEVHEHGGRFYLFTTLHNGATALPWPADGGQQFLLGSGGVVDEGRRPSARGSVTAVADSPLGPFTLLDAQKPVPPADFMTLDGTLFVDDDDKPWMVYAHEWVQLLDGTFEAVPLSDDLSRAIGDPVHLFRASEGSWLSTQVPGLQTLAPYVSDGCQLRRLASGALTMLWASYRHGPGGSEYVETSATSASGSLFGPWVQNGILVDGNAGHGMVFDGFDGRSYLVLHRGMNTPRVRAEIFEVEDAGDRLQVVADRRDLYTPGS</sequence>
<dbReference type="Pfam" id="PF04616">
    <property type="entry name" value="Glyco_hydro_43"/>
    <property type="match status" value="1"/>
</dbReference>